<protein>
    <recommendedName>
        <fullName evidence="3">DUF1848 domain-containing protein</fullName>
    </recommendedName>
</protein>
<comment type="caution">
    <text evidence="1">The sequence shown here is derived from an EMBL/GenBank/DDBJ whole genome shotgun (WGS) entry which is preliminary data.</text>
</comment>
<proteinExistence type="predicted"/>
<organism evidence="1 2">
    <name type="scientific">Symbiodinium natans</name>
    <dbReference type="NCBI Taxonomy" id="878477"/>
    <lineage>
        <taxon>Eukaryota</taxon>
        <taxon>Sar</taxon>
        <taxon>Alveolata</taxon>
        <taxon>Dinophyceae</taxon>
        <taxon>Suessiales</taxon>
        <taxon>Symbiodiniaceae</taxon>
        <taxon>Symbiodinium</taxon>
    </lineage>
</organism>
<name>A0A812NDV8_9DINO</name>
<sequence>MDIEDLHLACLAQIPEGGGPCRLELEDLVESKKQVRAPQAREDGLKLFARVTESDRARALQRPPLILSCSRRTDVPWAFLRQYLKAFREGFMYVRSPVTGQMDPVCLVPYDELTGKGVLCISWWSKNYSKWIEEFKREDSILRSYKVHMFNFTVNSDDLVLEPGLTARLPERLQQVTWLAKRFGPHALNIRFDPIVHYRRVPELGIHDNLQDFEQIVCHIGGLGIRHITFSFCKAYKQSVRNMLSANVELVALSEAQQRQVLDRLLPLAARHGVELRCCCDTGLVGYRAQAAQATAPEVRKVRRWGLKKEKKEEGEKGEKGDKEKVARQLLAAPLIPEVGESRCLDARLADRLARDLGLKVTFPHQKDRGQREQCNCTGSREIGQYELQCPHSCLYCYANPKPVQPGAPGGG</sequence>
<dbReference type="Proteomes" id="UP000604046">
    <property type="component" value="Unassembled WGS sequence"/>
</dbReference>
<reference evidence="1" key="1">
    <citation type="submission" date="2021-02" db="EMBL/GenBank/DDBJ databases">
        <authorList>
            <person name="Dougan E. K."/>
            <person name="Rhodes N."/>
            <person name="Thang M."/>
            <person name="Chan C."/>
        </authorList>
    </citation>
    <scope>NUCLEOTIDE SEQUENCE</scope>
</reference>
<dbReference type="EMBL" id="CAJNDS010001957">
    <property type="protein sequence ID" value="CAE7292555.1"/>
    <property type="molecule type" value="Genomic_DNA"/>
</dbReference>
<evidence type="ECO:0000313" key="2">
    <source>
        <dbReference type="Proteomes" id="UP000604046"/>
    </source>
</evidence>
<dbReference type="OrthoDB" id="414397at2759"/>
<accession>A0A812NDV8</accession>
<dbReference type="AlphaFoldDB" id="A0A812NDV8"/>
<dbReference type="InterPro" id="IPR014998">
    <property type="entry name" value="DUF1848"/>
</dbReference>
<keyword evidence="2" id="KW-1185">Reference proteome</keyword>
<gene>
    <name evidence="1" type="ORF">SNAT2548_LOCUS15424</name>
</gene>
<evidence type="ECO:0000313" key="1">
    <source>
        <dbReference type="EMBL" id="CAE7292555.1"/>
    </source>
</evidence>
<dbReference type="Pfam" id="PF08902">
    <property type="entry name" value="DUF1848"/>
    <property type="match status" value="2"/>
</dbReference>
<evidence type="ECO:0008006" key="3">
    <source>
        <dbReference type="Google" id="ProtNLM"/>
    </source>
</evidence>